<feature type="domain" description="Putative Flp pilus-assembly TadG-like N-terminal" evidence="2">
    <location>
        <begin position="18"/>
        <end position="59"/>
    </location>
</feature>
<dbReference type="AlphaFoldDB" id="A0A2S8SXC6"/>
<evidence type="ECO:0000313" key="3">
    <source>
        <dbReference type="EMBL" id="PQV65453.1"/>
    </source>
</evidence>
<keyword evidence="1" id="KW-1133">Transmembrane helix</keyword>
<keyword evidence="1" id="KW-0472">Membrane</keyword>
<dbReference type="EMBL" id="NIGF01000001">
    <property type="protein sequence ID" value="PQV65453.1"/>
    <property type="molecule type" value="Genomic_DNA"/>
</dbReference>
<reference evidence="3 4" key="1">
    <citation type="journal article" date="2018" name="Syst. Appl. Microbiol.">
        <title>Abditibacterium utsteinense sp. nov., the first cultivated member of candidate phylum FBP, isolated from ice-free Antarctic soil samples.</title>
        <authorList>
            <person name="Tahon G."/>
            <person name="Tytgat B."/>
            <person name="Lebbe L."/>
            <person name="Carlier A."/>
            <person name="Willems A."/>
        </authorList>
    </citation>
    <scope>NUCLEOTIDE SEQUENCE [LARGE SCALE GENOMIC DNA]</scope>
    <source>
        <strain evidence="3 4">LMG 29911</strain>
    </source>
</reference>
<accession>A0A2S8SXC6</accession>
<keyword evidence="1" id="KW-0812">Transmembrane</keyword>
<evidence type="ECO:0000313" key="4">
    <source>
        <dbReference type="Proteomes" id="UP000237684"/>
    </source>
</evidence>
<evidence type="ECO:0000256" key="1">
    <source>
        <dbReference type="SAM" id="Phobius"/>
    </source>
</evidence>
<feature type="transmembrane region" description="Helical" evidence="1">
    <location>
        <begin position="16"/>
        <end position="41"/>
    </location>
</feature>
<dbReference type="Pfam" id="PF13400">
    <property type="entry name" value="Tad"/>
    <property type="match status" value="1"/>
</dbReference>
<dbReference type="Proteomes" id="UP000237684">
    <property type="component" value="Unassembled WGS sequence"/>
</dbReference>
<keyword evidence="4" id="KW-1185">Reference proteome</keyword>
<protein>
    <submittedName>
        <fullName evidence="3">Flp pilus-assembly TadE/G-like</fullName>
    </submittedName>
</protein>
<comment type="caution">
    <text evidence="3">The sequence shown here is derived from an EMBL/GenBank/DDBJ whole genome shotgun (WGS) entry which is preliminary data.</text>
</comment>
<proteinExistence type="predicted"/>
<dbReference type="InParanoid" id="A0A2S8SXC6"/>
<dbReference type="InterPro" id="IPR028087">
    <property type="entry name" value="Tad_N"/>
</dbReference>
<gene>
    <name evidence="3" type="ORF">B1R32_101195</name>
</gene>
<sequence>MNQKFFNSRRRRRGIGVVYIAMALPMLIGITALAVDLSWLYTRKAVAQKAADAAALAGAYKIAHNASVDADGSARYYAGLPQNGAYDDARPNETVTIYKWVDGLDLNKQTVKKPNYYKVQVSRMEPTFFAGFFGRQFRQILVTAKATALYEGEAEIPIKGTGTYGIAPGPVNLSLFGPDAWYNNGDRYSTRLLNNNVKTPNPDFIGIDADPKKVAPNDQGYNFTINLADFRAKGNKTAYLQIFDPDCYNANGGVNAVAGTSVDEMRTPGGGAGTISNATTTKYTLWVDMDGDNTFGTGPQPETAYATKSFSGADSATDMLWNDFYVGDISQLPAKATVRLQVVSTAGSSENGFDLRIDNKPVASKQIQDDDRAKVAAALKTNPNLTQAQQEALKNSANRFDSLNGSSITAQGHIPINFNQDGQVIMSLGNVPKGAAGGNMTITNFDTDVTVGSTGNTVYYKCDPPAPNQPAAGWPGEMSGNGTWKDYKIPLGSTYQGGNWTASYSAGAQDTSVWDMSFEGGVDKASGGIRLIE</sequence>
<evidence type="ECO:0000259" key="2">
    <source>
        <dbReference type="Pfam" id="PF13400"/>
    </source>
</evidence>
<organism evidence="3 4">
    <name type="scientific">Abditibacterium utsteinense</name>
    <dbReference type="NCBI Taxonomy" id="1960156"/>
    <lineage>
        <taxon>Bacteria</taxon>
        <taxon>Pseudomonadati</taxon>
        <taxon>Abditibacteriota</taxon>
        <taxon>Abditibacteriia</taxon>
        <taxon>Abditibacteriales</taxon>
        <taxon>Abditibacteriaceae</taxon>
        <taxon>Abditibacterium</taxon>
    </lineage>
</organism>
<name>A0A2S8SXC6_9BACT</name>